<dbReference type="AlphaFoldDB" id="A0A7W7QBM3"/>
<organism evidence="1 2">
    <name type="scientific">Actinophytocola algeriensis</name>
    <dbReference type="NCBI Taxonomy" id="1768010"/>
    <lineage>
        <taxon>Bacteria</taxon>
        <taxon>Bacillati</taxon>
        <taxon>Actinomycetota</taxon>
        <taxon>Actinomycetes</taxon>
        <taxon>Pseudonocardiales</taxon>
        <taxon>Pseudonocardiaceae</taxon>
    </lineage>
</organism>
<reference evidence="1 2" key="1">
    <citation type="submission" date="2020-08" db="EMBL/GenBank/DDBJ databases">
        <title>Genomic Encyclopedia of Type Strains, Phase III (KMG-III): the genomes of soil and plant-associated and newly described type strains.</title>
        <authorList>
            <person name="Whitman W."/>
        </authorList>
    </citation>
    <scope>NUCLEOTIDE SEQUENCE [LARGE SCALE GENOMIC DNA]</scope>
    <source>
        <strain evidence="1 2">CECT 8960</strain>
    </source>
</reference>
<dbReference type="Proteomes" id="UP000520767">
    <property type="component" value="Unassembled WGS sequence"/>
</dbReference>
<dbReference type="EMBL" id="JACHJQ010000008">
    <property type="protein sequence ID" value="MBB4910637.1"/>
    <property type="molecule type" value="Genomic_DNA"/>
</dbReference>
<gene>
    <name evidence="1" type="ORF">FHR82_006896</name>
</gene>
<evidence type="ECO:0000313" key="1">
    <source>
        <dbReference type="EMBL" id="MBB4910637.1"/>
    </source>
</evidence>
<sequence length="41" mass="4516">MRAFTDSIALVEQMTRRISGSNARKGTNSAQAWFQSRTIAG</sequence>
<keyword evidence="2" id="KW-1185">Reference proteome</keyword>
<name>A0A7W7QBM3_9PSEU</name>
<protein>
    <submittedName>
        <fullName evidence="1">Uncharacterized protein</fullName>
    </submittedName>
</protein>
<proteinExistence type="predicted"/>
<accession>A0A7W7QBM3</accession>
<comment type="caution">
    <text evidence="1">The sequence shown here is derived from an EMBL/GenBank/DDBJ whole genome shotgun (WGS) entry which is preliminary data.</text>
</comment>
<evidence type="ECO:0000313" key="2">
    <source>
        <dbReference type="Proteomes" id="UP000520767"/>
    </source>
</evidence>